<sequence>MALSLQDDAIVSTVSLPAAQPGRLDAVRGAIPDSGNVSGIEVRLAQLHIKDNHTPRIPPFPGYANLYLLVVVIDDQMQEPRTLTLNSFPRVDDNEDLPVDRTLYYWKQEQPDQKPPCQVHVLVSVLKSKKDLRDTGQVLAAAQNNDTYKSLLQQVTAAIVKAPTQTVGLILQLGNVIGSALTDVEDKTLFTQVVSFTDINGDFDTLGKTPHQQENRYVASTLSIIVRDTEREQALANLAPTTQPA</sequence>
<keyword evidence="2" id="KW-1185">Reference proteome</keyword>
<evidence type="ECO:0000313" key="2">
    <source>
        <dbReference type="Proteomes" id="UP000248553"/>
    </source>
</evidence>
<comment type="caution">
    <text evidence="1">The sequence shown here is derived from an EMBL/GenBank/DDBJ whole genome shotgun (WGS) entry which is preliminary data.</text>
</comment>
<dbReference type="Proteomes" id="UP000248553">
    <property type="component" value="Unassembled WGS sequence"/>
</dbReference>
<organism evidence="1 2">
    <name type="scientific">Hymenobacter edaphi</name>
    <dbReference type="NCBI Taxonomy" id="2211146"/>
    <lineage>
        <taxon>Bacteria</taxon>
        <taxon>Pseudomonadati</taxon>
        <taxon>Bacteroidota</taxon>
        <taxon>Cytophagia</taxon>
        <taxon>Cytophagales</taxon>
        <taxon>Hymenobacteraceae</taxon>
        <taxon>Hymenobacter</taxon>
    </lineage>
</organism>
<dbReference type="RefSeq" id="WP_111480399.1">
    <property type="nucleotide sequence ID" value="NZ_QHKM01000011.1"/>
</dbReference>
<proteinExistence type="predicted"/>
<reference evidence="2" key="1">
    <citation type="submission" date="2018-05" db="EMBL/GenBank/DDBJ databases">
        <authorList>
            <person name="Nie L."/>
        </authorList>
    </citation>
    <scope>NUCLEOTIDE SEQUENCE [LARGE SCALE GENOMIC DNA]</scope>
    <source>
        <strain evidence="2">NL</strain>
    </source>
</reference>
<dbReference type="OrthoDB" id="669345at2"/>
<dbReference type="EMBL" id="QHKM01000011">
    <property type="protein sequence ID" value="RAK62934.1"/>
    <property type="molecule type" value="Genomic_DNA"/>
</dbReference>
<gene>
    <name evidence="1" type="ORF">DLM85_22300</name>
</gene>
<name>A0A328BB39_9BACT</name>
<accession>A0A328BB39</accession>
<dbReference type="AlphaFoldDB" id="A0A328BB39"/>
<protein>
    <submittedName>
        <fullName evidence="1">Uncharacterized protein</fullName>
    </submittedName>
</protein>
<evidence type="ECO:0000313" key="1">
    <source>
        <dbReference type="EMBL" id="RAK62934.1"/>
    </source>
</evidence>